<dbReference type="GO" id="GO:0016788">
    <property type="term" value="F:hydrolase activity, acting on ester bonds"/>
    <property type="evidence" value="ECO:0007669"/>
    <property type="project" value="InterPro"/>
</dbReference>
<keyword evidence="2" id="KW-0540">Nuclease</keyword>
<keyword evidence="3" id="KW-0479">Metal-binding</keyword>
<dbReference type="AlphaFoldDB" id="C5LTF5"/>
<dbReference type="GO" id="GO:0004519">
    <property type="term" value="F:endonuclease activity"/>
    <property type="evidence" value="ECO:0007669"/>
    <property type="project" value="UniProtKB-KW"/>
</dbReference>
<dbReference type="GO" id="GO:0006308">
    <property type="term" value="P:DNA catabolic process"/>
    <property type="evidence" value="ECO:0007669"/>
    <property type="project" value="InterPro"/>
</dbReference>
<evidence type="ECO:0000256" key="7">
    <source>
        <dbReference type="ARBA" id="ARBA00023180"/>
    </source>
</evidence>
<name>C5LTF5_PERM5</name>
<dbReference type="SUPFAM" id="SSF48537">
    <property type="entry name" value="Phospholipase C/P1 nuclease"/>
    <property type="match status" value="1"/>
</dbReference>
<dbReference type="Gene3D" id="1.10.575.10">
    <property type="entry name" value="P1 Nuclease"/>
    <property type="match status" value="1"/>
</dbReference>
<evidence type="ECO:0000256" key="4">
    <source>
        <dbReference type="ARBA" id="ARBA00022759"/>
    </source>
</evidence>
<feature type="chain" id="PRO_5013175257" description="S1/P1nuclease" evidence="8">
    <location>
        <begin position="16"/>
        <end position="353"/>
    </location>
</feature>
<keyword evidence="7" id="KW-0325">Glycoprotein</keyword>
<keyword evidence="6" id="KW-1015">Disulfide bond</keyword>
<evidence type="ECO:0000256" key="2">
    <source>
        <dbReference type="ARBA" id="ARBA00022722"/>
    </source>
</evidence>
<dbReference type="Pfam" id="PF02265">
    <property type="entry name" value="S1-P1_nuclease"/>
    <property type="match status" value="1"/>
</dbReference>
<sequence>MWHIVFILLPSITLGWDKELHARIGDAVGRVLSHRDMEDIDVFLEGRSLSWMSRYAHDNLQYTKYDRTVENHYETQSRNWQCDFDVEHPERLANKEGLYETVTDIFGRLCHERDNNKGIAADKTEQVQLSWLMGLIQDMHQPLHLGFGADDHGRRITVEYHGSSYNLYDFWEKQVSPSVNLDTELIHKRYLDELKSLNHYGQPRNMKLVQELHKGGLAMWVAENMKTACYEIYAAVAGGGGREVPRSFVVSDRIFEEWRSLASTQAIKAAARTAVVLHAVAIHMRTYHPEQTSLYKRSSSVKHRIRDNWHEALLKNLGLAIIIVPLLIISLNPGEMSWLKDLLKKGGSNRRID</sequence>
<comment type="similarity">
    <text evidence="1">Belongs to the nuclease type I family.</text>
</comment>
<dbReference type="InterPro" id="IPR003154">
    <property type="entry name" value="S1/P1nuclease"/>
</dbReference>
<evidence type="ECO:0000313" key="9">
    <source>
        <dbReference type="EMBL" id="EER00123.1"/>
    </source>
</evidence>
<organism evidence="10">
    <name type="scientific">Perkinsus marinus (strain ATCC 50983 / TXsc)</name>
    <dbReference type="NCBI Taxonomy" id="423536"/>
    <lineage>
        <taxon>Eukaryota</taxon>
        <taxon>Sar</taxon>
        <taxon>Alveolata</taxon>
        <taxon>Perkinsozoa</taxon>
        <taxon>Perkinsea</taxon>
        <taxon>Perkinsida</taxon>
        <taxon>Perkinsidae</taxon>
        <taxon>Perkinsus</taxon>
    </lineage>
</organism>
<evidence type="ECO:0000256" key="1">
    <source>
        <dbReference type="ARBA" id="ARBA00009547"/>
    </source>
</evidence>
<dbReference type="PANTHER" id="PTHR33146:SF26">
    <property type="entry name" value="ENDONUCLEASE 4"/>
    <property type="match status" value="1"/>
</dbReference>
<evidence type="ECO:0000256" key="5">
    <source>
        <dbReference type="ARBA" id="ARBA00022801"/>
    </source>
</evidence>
<dbReference type="PANTHER" id="PTHR33146">
    <property type="entry name" value="ENDONUCLEASE 4"/>
    <property type="match status" value="1"/>
</dbReference>
<proteinExistence type="inferred from homology"/>
<keyword evidence="8" id="KW-0732">Signal</keyword>
<dbReference type="EMBL" id="GG685288">
    <property type="protein sequence ID" value="EER00123.1"/>
    <property type="molecule type" value="Genomic_DNA"/>
</dbReference>
<keyword evidence="4" id="KW-0255">Endonuclease</keyword>
<feature type="signal peptide" evidence="8">
    <location>
        <begin position="1"/>
        <end position="15"/>
    </location>
</feature>
<dbReference type="InParanoid" id="C5LTF5"/>
<dbReference type="OrthoDB" id="10312841at2759"/>
<keyword evidence="10" id="KW-1185">Reference proteome</keyword>
<dbReference type="GO" id="GO:0003676">
    <property type="term" value="F:nucleic acid binding"/>
    <property type="evidence" value="ECO:0007669"/>
    <property type="project" value="InterPro"/>
</dbReference>
<accession>C5LTF5</accession>
<dbReference type="Proteomes" id="UP000007800">
    <property type="component" value="Unassembled WGS sequence"/>
</dbReference>
<keyword evidence="5" id="KW-0378">Hydrolase</keyword>
<protein>
    <recommendedName>
        <fullName evidence="11">S1/P1nuclease</fullName>
    </recommendedName>
</protein>
<evidence type="ECO:0000256" key="8">
    <source>
        <dbReference type="SAM" id="SignalP"/>
    </source>
</evidence>
<dbReference type="RefSeq" id="XP_002767405.1">
    <property type="nucleotide sequence ID" value="XM_002767359.1"/>
</dbReference>
<gene>
    <name evidence="9" type="ORF">Pmar_PMAR024603</name>
</gene>
<evidence type="ECO:0000256" key="6">
    <source>
        <dbReference type="ARBA" id="ARBA00023157"/>
    </source>
</evidence>
<dbReference type="InterPro" id="IPR008947">
    <property type="entry name" value="PLipase_C/P1_nuclease_dom_sf"/>
</dbReference>
<reference evidence="9 10" key="1">
    <citation type="submission" date="2008-07" db="EMBL/GenBank/DDBJ databases">
        <authorList>
            <person name="El-Sayed N."/>
            <person name="Caler E."/>
            <person name="Inman J."/>
            <person name="Amedeo P."/>
            <person name="Hass B."/>
            <person name="Wortman J."/>
        </authorList>
    </citation>
    <scope>NUCLEOTIDE SEQUENCE [LARGE SCALE GENOMIC DNA]</scope>
    <source>
        <strain evidence="10">ATCC 50983 / TXsc</strain>
    </source>
</reference>
<dbReference type="GeneID" id="9049818"/>
<dbReference type="GO" id="GO:0046872">
    <property type="term" value="F:metal ion binding"/>
    <property type="evidence" value="ECO:0007669"/>
    <property type="project" value="UniProtKB-KW"/>
</dbReference>
<evidence type="ECO:0008006" key="11">
    <source>
        <dbReference type="Google" id="ProtNLM"/>
    </source>
</evidence>
<evidence type="ECO:0000313" key="10">
    <source>
        <dbReference type="Proteomes" id="UP000007800"/>
    </source>
</evidence>
<evidence type="ECO:0000256" key="3">
    <source>
        <dbReference type="ARBA" id="ARBA00022723"/>
    </source>
</evidence>